<dbReference type="Proteomes" id="UP000784128">
    <property type="component" value="Unassembled WGS sequence"/>
</dbReference>
<dbReference type="EMBL" id="JAHDYS010000001">
    <property type="protein sequence ID" value="MBT1070315.1"/>
    <property type="molecule type" value="Genomic_DNA"/>
</dbReference>
<name>A0ABS5U3T2_9BACT</name>
<reference evidence="1 2" key="1">
    <citation type="submission" date="2021-05" db="EMBL/GenBank/DDBJ databases">
        <title>The draft genome of Geobacter chapellei DSM 13688.</title>
        <authorList>
            <person name="Xu Z."/>
            <person name="Masuda Y."/>
            <person name="Itoh H."/>
            <person name="Senoo K."/>
        </authorList>
    </citation>
    <scope>NUCLEOTIDE SEQUENCE [LARGE SCALE GENOMIC DNA]</scope>
    <source>
        <strain evidence="1 2">DSM 13688</strain>
    </source>
</reference>
<evidence type="ECO:0000313" key="2">
    <source>
        <dbReference type="Proteomes" id="UP000784128"/>
    </source>
</evidence>
<comment type="caution">
    <text evidence="1">The sequence shown here is derived from an EMBL/GenBank/DDBJ whole genome shotgun (WGS) entry which is preliminary data.</text>
</comment>
<accession>A0ABS5U3T2</accession>
<keyword evidence="2" id="KW-1185">Reference proteome</keyword>
<dbReference type="RefSeq" id="WP_214296024.1">
    <property type="nucleotide sequence ID" value="NZ_JAHDYS010000001.1"/>
</dbReference>
<evidence type="ECO:0000313" key="1">
    <source>
        <dbReference type="EMBL" id="MBT1070315.1"/>
    </source>
</evidence>
<proteinExistence type="predicted"/>
<organism evidence="1 2">
    <name type="scientific">Pelotalea chapellei</name>
    <dbReference type="NCBI Taxonomy" id="44671"/>
    <lineage>
        <taxon>Bacteria</taxon>
        <taxon>Pseudomonadati</taxon>
        <taxon>Thermodesulfobacteriota</taxon>
        <taxon>Desulfuromonadia</taxon>
        <taxon>Geobacterales</taxon>
        <taxon>Geobacteraceae</taxon>
        <taxon>Pelotalea</taxon>
    </lineage>
</organism>
<gene>
    <name evidence="1" type="ORF">KJB30_00810</name>
</gene>
<protein>
    <submittedName>
        <fullName evidence="1">Uncharacterized protein</fullName>
    </submittedName>
</protein>
<sequence>MMIEMSERRWHMSVFMMLKSERNWCIRMVERIKAELEKQPEEEHLGKLLRDVEANEVRAATINDILSKAPGKIVLD</sequence>